<dbReference type="PANTHER" id="PTHR42305:SF1">
    <property type="entry name" value="MEMBRANE PROTEIN RV1733C-RELATED"/>
    <property type="match status" value="1"/>
</dbReference>
<dbReference type="PANTHER" id="PTHR42305">
    <property type="entry name" value="MEMBRANE PROTEIN RV1733C-RELATED"/>
    <property type="match status" value="1"/>
</dbReference>
<protein>
    <submittedName>
        <fullName evidence="2">Uncharacterized protein</fullName>
    </submittedName>
</protein>
<accession>A0A1G9NN35</accession>
<dbReference type="RefSeq" id="WP_091214866.1">
    <property type="nucleotide sequence ID" value="NZ_FNHE01000002.1"/>
</dbReference>
<gene>
    <name evidence="2" type="ORF">SAMN05660642_01112</name>
</gene>
<name>A0A1G9NN35_9ACTN</name>
<keyword evidence="1" id="KW-0812">Transmembrane</keyword>
<evidence type="ECO:0000313" key="2">
    <source>
        <dbReference type="EMBL" id="SDL88002.1"/>
    </source>
</evidence>
<dbReference type="AlphaFoldDB" id="A0A1G9NN35"/>
<dbReference type="Proteomes" id="UP000198680">
    <property type="component" value="Unassembled WGS sequence"/>
</dbReference>
<keyword evidence="3" id="KW-1185">Reference proteome</keyword>
<reference evidence="3" key="1">
    <citation type="submission" date="2016-10" db="EMBL/GenBank/DDBJ databases">
        <authorList>
            <person name="Varghese N."/>
            <person name="Submissions S."/>
        </authorList>
    </citation>
    <scope>NUCLEOTIDE SEQUENCE [LARGE SCALE GENOMIC DNA]</scope>
    <source>
        <strain evidence="3">DSM 45419</strain>
    </source>
</reference>
<organism evidence="2 3">
    <name type="scientific">Geodermatophilus siccatus</name>
    <dbReference type="NCBI Taxonomy" id="1137991"/>
    <lineage>
        <taxon>Bacteria</taxon>
        <taxon>Bacillati</taxon>
        <taxon>Actinomycetota</taxon>
        <taxon>Actinomycetes</taxon>
        <taxon>Geodermatophilales</taxon>
        <taxon>Geodermatophilaceae</taxon>
        <taxon>Geodermatophilus</taxon>
    </lineage>
</organism>
<evidence type="ECO:0000256" key="1">
    <source>
        <dbReference type="SAM" id="Phobius"/>
    </source>
</evidence>
<keyword evidence="1" id="KW-1133">Transmembrane helix</keyword>
<feature type="transmembrane region" description="Helical" evidence="1">
    <location>
        <begin position="32"/>
        <end position="56"/>
    </location>
</feature>
<feature type="transmembrane region" description="Helical" evidence="1">
    <location>
        <begin position="150"/>
        <end position="175"/>
    </location>
</feature>
<keyword evidence="1" id="KW-0472">Membrane</keyword>
<dbReference type="STRING" id="1137991.SAMN05660642_01112"/>
<dbReference type="InterPro" id="IPR039708">
    <property type="entry name" value="MT1774/Rv1733c-like"/>
</dbReference>
<evidence type="ECO:0000313" key="3">
    <source>
        <dbReference type="Proteomes" id="UP000198680"/>
    </source>
</evidence>
<sequence>MGAEVPFPAWRTLRAFTLGRGPLKRGSDRVQFAARLVLVLVVLVSIPVALAVGTVVHERLQAVAREQAAGLTRVTAVALEDAPSAAEIRPGRGRPGTTVQWVAPDGVPVQVQVWAPAGTRAGDRVRAWTTADGRPAADPMTALQVVRSTIVFVTIGWAASVLVTGTAYAVLCWVLDRHRDWRWTREWAEIEPTWSRRVP</sequence>
<dbReference type="OrthoDB" id="5190576at2"/>
<proteinExistence type="predicted"/>
<dbReference type="EMBL" id="FNHE01000002">
    <property type="protein sequence ID" value="SDL88002.1"/>
    <property type="molecule type" value="Genomic_DNA"/>
</dbReference>